<comment type="caution">
    <text evidence="2">The sequence shown here is derived from an EMBL/GenBank/DDBJ whole genome shotgun (WGS) entry which is preliminary data.</text>
</comment>
<evidence type="ECO:0000256" key="1">
    <source>
        <dbReference type="SAM" id="SignalP"/>
    </source>
</evidence>
<feature type="chain" id="PRO_5002159302" description="Rap1a immunity protein domain-containing protein" evidence="1">
    <location>
        <begin position="25"/>
        <end position="167"/>
    </location>
</feature>
<organism evidence="2 3">
    <name type="scientific">Paramagnetospirillum magnetotacticum MS-1</name>
    <dbReference type="NCBI Taxonomy" id="272627"/>
    <lineage>
        <taxon>Bacteria</taxon>
        <taxon>Pseudomonadati</taxon>
        <taxon>Pseudomonadota</taxon>
        <taxon>Alphaproteobacteria</taxon>
        <taxon>Rhodospirillales</taxon>
        <taxon>Magnetospirillaceae</taxon>
        <taxon>Paramagnetospirillum</taxon>
    </lineage>
</organism>
<accession>A0A0C2YHB6</accession>
<proteinExistence type="predicted"/>
<keyword evidence="1" id="KW-0732">Signal</keyword>
<dbReference type="EMBL" id="JXSL01000026">
    <property type="protein sequence ID" value="KIL99094.1"/>
    <property type="molecule type" value="Genomic_DNA"/>
</dbReference>
<name>A0A0C2YHB6_PARME</name>
<keyword evidence="3" id="KW-1185">Reference proteome</keyword>
<dbReference type="STRING" id="272627.CCC_01887"/>
<evidence type="ECO:0000313" key="2">
    <source>
        <dbReference type="EMBL" id="KIL99094.1"/>
    </source>
</evidence>
<protein>
    <recommendedName>
        <fullName evidence="4">Rap1a immunity protein domain-containing protein</fullName>
    </recommendedName>
</protein>
<dbReference type="RefSeq" id="WP_041040863.1">
    <property type="nucleotide sequence ID" value="NZ_JXSL01000026.1"/>
</dbReference>
<gene>
    <name evidence="2" type="ORF">CCC_01887</name>
</gene>
<dbReference type="Proteomes" id="UP000031971">
    <property type="component" value="Unassembled WGS sequence"/>
</dbReference>
<sequence length="167" mass="18297">MITRLVAPVVVCMLLLPWPTVASARQQAAGPIGDRPTAPAREHLANTRALPLSRLLGLCGEVKKLVVLEGQLGKRPLTQEDIHVVSNGTKCLAATASIFETIRVMASMYQERLVCMPGGVKDQDLLEGMLKWLEGQDRQGNDDLFRLSAPQAFIIYIRKAYPCTTGE</sequence>
<evidence type="ECO:0000313" key="3">
    <source>
        <dbReference type="Proteomes" id="UP000031971"/>
    </source>
</evidence>
<dbReference type="OrthoDB" id="7348976at2"/>
<dbReference type="AlphaFoldDB" id="A0A0C2YHB6"/>
<evidence type="ECO:0008006" key="4">
    <source>
        <dbReference type="Google" id="ProtNLM"/>
    </source>
</evidence>
<feature type="signal peptide" evidence="1">
    <location>
        <begin position="1"/>
        <end position="24"/>
    </location>
</feature>
<reference evidence="2 3" key="1">
    <citation type="submission" date="2015-01" db="EMBL/GenBank/DDBJ databases">
        <title>Genome Sequence of Magnetospirillum magnetotacticum Strain MS-1.</title>
        <authorList>
            <person name="Marinov G.K."/>
            <person name="Smalley M.D."/>
            <person name="DeSalvo G."/>
        </authorList>
    </citation>
    <scope>NUCLEOTIDE SEQUENCE [LARGE SCALE GENOMIC DNA]</scope>
    <source>
        <strain evidence="2 3">MS-1</strain>
    </source>
</reference>